<feature type="region of interest" description="Disordered" evidence="9">
    <location>
        <begin position="517"/>
        <end position="558"/>
    </location>
</feature>
<dbReference type="GO" id="GO:0030322">
    <property type="term" value="P:stabilization of membrane potential"/>
    <property type="evidence" value="ECO:0007669"/>
    <property type="project" value="TreeGrafter"/>
</dbReference>
<feature type="transmembrane region" description="Helical" evidence="10">
    <location>
        <begin position="206"/>
        <end position="227"/>
    </location>
</feature>
<comment type="caution">
    <text evidence="12">The sequence shown here is derived from an EMBL/GenBank/DDBJ whole genome shotgun (WGS) entry which is preliminary data.</text>
</comment>
<feature type="region of interest" description="Disordered" evidence="9">
    <location>
        <begin position="319"/>
        <end position="339"/>
    </location>
</feature>
<accession>A0A9Q0BGQ1</accession>
<keyword evidence="3 8" id="KW-0812">Transmembrane</keyword>
<evidence type="ECO:0000259" key="11">
    <source>
        <dbReference type="Pfam" id="PF07885"/>
    </source>
</evidence>
<feature type="compositionally biased region" description="Polar residues" evidence="9">
    <location>
        <begin position="517"/>
        <end position="529"/>
    </location>
</feature>
<dbReference type="SUPFAM" id="SSF81324">
    <property type="entry name" value="Voltage-gated potassium channels"/>
    <property type="match status" value="2"/>
</dbReference>
<evidence type="ECO:0000256" key="5">
    <source>
        <dbReference type="ARBA" id="ARBA00023065"/>
    </source>
</evidence>
<organism evidence="12 13">
    <name type="scientific">Emericellopsis cladophorae</name>
    <dbReference type="NCBI Taxonomy" id="2686198"/>
    <lineage>
        <taxon>Eukaryota</taxon>
        <taxon>Fungi</taxon>
        <taxon>Dikarya</taxon>
        <taxon>Ascomycota</taxon>
        <taxon>Pezizomycotina</taxon>
        <taxon>Sordariomycetes</taxon>
        <taxon>Hypocreomycetidae</taxon>
        <taxon>Hypocreales</taxon>
        <taxon>Bionectriaceae</taxon>
        <taxon>Emericellopsis</taxon>
    </lineage>
</organism>
<dbReference type="GeneID" id="75832101"/>
<feature type="compositionally biased region" description="Basic and acidic residues" evidence="9">
    <location>
        <begin position="627"/>
        <end position="641"/>
    </location>
</feature>
<dbReference type="GO" id="GO:0022841">
    <property type="term" value="F:potassium ion leak channel activity"/>
    <property type="evidence" value="ECO:0007669"/>
    <property type="project" value="TreeGrafter"/>
</dbReference>
<evidence type="ECO:0000256" key="4">
    <source>
        <dbReference type="ARBA" id="ARBA00022989"/>
    </source>
</evidence>
<keyword evidence="5 8" id="KW-0406">Ion transport</keyword>
<feature type="transmembrane region" description="Helical" evidence="10">
    <location>
        <begin position="164"/>
        <end position="186"/>
    </location>
</feature>
<dbReference type="PANTHER" id="PTHR11003">
    <property type="entry name" value="POTASSIUM CHANNEL, SUBFAMILY K"/>
    <property type="match status" value="1"/>
</dbReference>
<dbReference type="InterPro" id="IPR003280">
    <property type="entry name" value="2pore_dom_K_chnl"/>
</dbReference>
<keyword evidence="6 10" id="KW-0472">Membrane</keyword>
<evidence type="ECO:0000256" key="2">
    <source>
        <dbReference type="ARBA" id="ARBA00022448"/>
    </source>
</evidence>
<comment type="subcellular location">
    <subcellularLocation>
        <location evidence="1">Membrane</location>
        <topology evidence="1">Multi-pass membrane protein</topology>
    </subcellularLocation>
</comment>
<evidence type="ECO:0000256" key="8">
    <source>
        <dbReference type="RuleBase" id="RU003857"/>
    </source>
</evidence>
<sequence length="735" mass="83159">MNDGNLGDNIAEHAEKAESQLHHNHHVANDEAHLEQSRWWFASSAFPMIAGTLGPVASAFSICALCRPWVQYLPPDAPVTEASFVDDPNWLTVVNALQLAIAIVANAFLLLNMAKRVRFSIAQPITIVGWYTSSIMLIGLLGAASESLGKGPAPQDQYIWSQAFWYGIWAAILYFVTSCLMVATFFGAWKDKYPKDFMLTMSQRTLMLQTVMFLVYLLLGALLFSHLEEWNYLDTVYWANVTLFTIGLGDYYPTTTVAQALLIPYAFIGVISLGLVIASIRSLMLERGRKRLDARIEERRRRLALKRMERSGRDTLLEPISDERAAPDDDDDDENYMSSPVDTDAPFTEYERRKAEFELMRTIQEKAATRRRWIAMLISLGTWLILWLVGAVIFRKFERPYQGWTYFTGFYFCFISLTTIGYGSDAPISPGGRSFFVFWSLLALPTTTVLISTAGDTIVKVIRDATISLGNVTILPGDTPVMKELKHTVSVTTHGLLFKSHLESPRKPVTPFRMNVVSTSSLGQPPQTADNHEPSHGEGRGRPASLDPEYAGFPARAPSTFTTRVRRSLSRMRDPLSDELPTGLDFQFLLISEIQAVALHIREGQSRKYSFEEWAWYLRLIGEDERDAATHRKPSPKDARPRFRGIKPRQKADRRGSASPPEGDEHDGERDKWSWVGHRSPLMGSQEESEWIMDRLMNRLGESLSEERRRQSGNEEMDSHPGLSQKERGDDIRSE</sequence>
<evidence type="ECO:0000313" key="12">
    <source>
        <dbReference type="EMBL" id="KAI6783589.1"/>
    </source>
</evidence>
<evidence type="ECO:0000256" key="9">
    <source>
        <dbReference type="SAM" id="MobiDB-lite"/>
    </source>
</evidence>
<gene>
    <name evidence="12" type="ORF">J7T54_005618</name>
</gene>
<dbReference type="AlphaFoldDB" id="A0A9Q0BGQ1"/>
<comment type="similarity">
    <text evidence="8">Belongs to the two pore domain potassium channel (TC 1.A.1.8) family.</text>
</comment>
<evidence type="ECO:0000256" key="3">
    <source>
        <dbReference type="ARBA" id="ARBA00022692"/>
    </source>
</evidence>
<keyword evidence="7 8" id="KW-0407">Ion channel</keyword>
<dbReference type="Gene3D" id="1.10.287.70">
    <property type="match status" value="2"/>
</dbReference>
<dbReference type="Proteomes" id="UP001055219">
    <property type="component" value="Unassembled WGS sequence"/>
</dbReference>
<feature type="region of interest" description="Disordered" evidence="9">
    <location>
        <begin position="627"/>
        <end position="687"/>
    </location>
</feature>
<evidence type="ECO:0000313" key="13">
    <source>
        <dbReference type="Proteomes" id="UP001055219"/>
    </source>
</evidence>
<keyword evidence="13" id="KW-1185">Reference proteome</keyword>
<feature type="transmembrane region" description="Helical" evidence="10">
    <location>
        <begin position="262"/>
        <end position="283"/>
    </location>
</feature>
<protein>
    <recommendedName>
        <fullName evidence="11">Potassium channel domain-containing protein</fullName>
    </recommendedName>
</protein>
<dbReference type="EMBL" id="JAGIXG020000007">
    <property type="protein sequence ID" value="KAI6783589.1"/>
    <property type="molecule type" value="Genomic_DNA"/>
</dbReference>
<dbReference type="OrthoDB" id="297496at2759"/>
<feature type="transmembrane region" description="Helical" evidence="10">
    <location>
        <begin position="373"/>
        <end position="394"/>
    </location>
</feature>
<evidence type="ECO:0000256" key="1">
    <source>
        <dbReference type="ARBA" id="ARBA00004141"/>
    </source>
</evidence>
<dbReference type="RefSeq" id="XP_051364445.1">
    <property type="nucleotide sequence ID" value="XM_051504056.1"/>
</dbReference>
<dbReference type="InterPro" id="IPR013099">
    <property type="entry name" value="K_chnl_dom"/>
</dbReference>
<keyword evidence="2 8" id="KW-0813">Transport</keyword>
<feature type="transmembrane region" description="Helical" evidence="10">
    <location>
        <begin position="90"/>
        <end position="113"/>
    </location>
</feature>
<dbReference type="GO" id="GO:0015271">
    <property type="term" value="F:outward rectifier potassium channel activity"/>
    <property type="evidence" value="ECO:0007669"/>
    <property type="project" value="TreeGrafter"/>
</dbReference>
<feature type="compositionally biased region" description="Basic and acidic residues" evidence="9">
    <location>
        <begin position="705"/>
        <end position="735"/>
    </location>
</feature>
<reference evidence="12" key="2">
    <citation type="submission" date="2022-07" db="EMBL/GenBank/DDBJ databases">
        <authorList>
            <person name="Goncalves M.F.M."/>
            <person name="Hilario S."/>
            <person name="Van De Peer Y."/>
            <person name="Esteves A.C."/>
            <person name="Alves A."/>
        </authorList>
    </citation>
    <scope>NUCLEOTIDE SEQUENCE</scope>
    <source>
        <strain evidence="12">MUM 19.33</strain>
    </source>
</reference>
<evidence type="ECO:0000256" key="10">
    <source>
        <dbReference type="SAM" id="Phobius"/>
    </source>
</evidence>
<dbReference type="PRINTS" id="PR01333">
    <property type="entry name" value="2POREKCHANEL"/>
</dbReference>
<feature type="domain" description="Potassium channel" evidence="11">
    <location>
        <begin position="212"/>
        <end position="284"/>
    </location>
</feature>
<feature type="region of interest" description="Disordered" evidence="9">
    <location>
        <begin position="702"/>
        <end position="735"/>
    </location>
</feature>
<evidence type="ECO:0000256" key="7">
    <source>
        <dbReference type="ARBA" id="ARBA00023303"/>
    </source>
</evidence>
<feature type="transmembrane region" description="Helical" evidence="10">
    <location>
        <begin position="125"/>
        <end position="144"/>
    </location>
</feature>
<dbReference type="GO" id="GO:0005886">
    <property type="term" value="C:plasma membrane"/>
    <property type="evidence" value="ECO:0007669"/>
    <property type="project" value="TreeGrafter"/>
</dbReference>
<reference evidence="12" key="1">
    <citation type="journal article" date="2021" name="J Fungi (Basel)">
        <title>Genomic and Metabolomic Analyses of the Marine Fungus Emericellopsis cladophorae: Insights into Saltwater Adaptability Mechanisms and Its Biosynthetic Potential.</title>
        <authorList>
            <person name="Goncalves M.F.M."/>
            <person name="Hilario S."/>
            <person name="Van de Peer Y."/>
            <person name="Esteves A.C."/>
            <person name="Alves A."/>
        </authorList>
    </citation>
    <scope>NUCLEOTIDE SEQUENCE</scope>
    <source>
        <strain evidence="12">MUM 19.33</strain>
    </source>
</reference>
<feature type="transmembrane region" description="Helical" evidence="10">
    <location>
        <begin position="406"/>
        <end position="423"/>
    </location>
</feature>
<feature type="transmembrane region" description="Helical" evidence="10">
    <location>
        <begin position="435"/>
        <end position="455"/>
    </location>
</feature>
<feature type="compositionally biased region" description="Basic and acidic residues" evidence="9">
    <location>
        <begin position="530"/>
        <end position="541"/>
    </location>
</feature>
<dbReference type="PANTHER" id="PTHR11003:SF342">
    <property type="entry name" value="OUTWARD-RECTIFIER POTASSIUM CHANNEL TOK1"/>
    <property type="match status" value="1"/>
</dbReference>
<feature type="transmembrane region" description="Helical" evidence="10">
    <location>
        <begin position="45"/>
        <end position="70"/>
    </location>
</feature>
<evidence type="ECO:0000256" key="6">
    <source>
        <dbReference type="ARBA" id="ARBA00023136"/>
    </source>
</evidence>
<keyword evidence="4 10" id="KW-1133">Transmembrane helix</keyword>
<feature type="domain" description="Potassium channel" evidence="11">
    <location>
        <begin position="383"/>
        <end position="459"/>
    </location>
</feature>
<dbReference type="Pfam" id="PF07885">
    <property type="entry name" value="Ion_trans_2"/>
    <property type="match status" value="2"/>
</dbReference>
<name>A0A9Q0BGQ1_9HYPO</name>
<proteinExistence type="inferred from homology"/>